<dbReference type="InterPro" id="IPR024983">
    <property type="entry name" value="CHAT_dom"/>
</dbReference>
<evidence type="ECO:0000259" key="1">
    <source>
        <dbReference type="Pfam" id="PF12770"/>
    </source>
</evidence>
<dbReference type="PANTHER" id="PTHR10098:SF108">
    <property type="entry name" value="TETRATRICOPEPTIDE REPEAT PROTEIN 28"/>
    <property type="match status" value="1"/>
</dbReference>
<dbReference type="Gene3D" id="1.25.40.10">
    <property type="entry name" value="Tetratricopeptide repeat domain"/>
    <property type="match status" value="2"/>
</dbReference>
<dbReference type="RefSeq" id="WP_146242278.1">
    <property type="nucleotide sequence ID" value="NZ_CAWNWM010000003.1"/>
</dbReference>
<keyword evidence="3" id="KW-1185">Reference proteome</keyword>
<dbReference type="Pfam" id="PF12770">
    <property type="entry name" value="CHAT"/>
    <property type="match status" value="1"/>
</dbReference>
<protein>
    <recommendedName>
        <fullName evidence="1">CHAT domain-containing protein</fullName>
    </recommendedName>
</protein>
<name>A0A2W1JL32_9CYAN</name>
<gene>
    <name evidence="2" type="ORF">C1752_01137</name>
</gene>
<sequence>MAGLWGAVPVCLAVPVLAKTELKLSNLVVQFNDLDQQGKDLFERKKFAEAASVLEQAVDSHKAKGDHVSQAVTLSNLSLVYEQLGQWPQANHAIAMSVNLLKADGLEPDTSLLPTLAQALNIQGRLQLSQGKAQEALATWKQAESAFAQIKNAGGVTRSLINQAQALQSLGLYRRAIASLAEITATLSEAAPSRDQVVALRSFGDALRIGGELEQSKEVLQKSLEMARQLQLLQESQAAQLSLGNTLRALGNSEQAQEQYQSAASGAGLVPIQVQLNQLSLQIDEQQWSAAQDGWPQIEQGLSQQPSSRSTVYAYLNLTDSLMKLRRLSPVTAPNAWHIAELLVRARQQAQRLGDSQTESYVVGALGSLYEQEQQWATAEKLTRRALVLSKNIPEGAFRWQWQLGRLLKVKGDRQGAIASYSGAVETLQSLRRDLVAINPEVQFTFRDSVEPIHRQLVSLLLDAETEQPSTKNLEVARLTIESLQLAELDNFFREACLDANPVLIDEIDPQAAVVYPIILPDRLAVIVSLPGEGLKLFSTDVPQALVERTVDRFRLALGQPNSPRVIPLAQQIYDWLLRPVAKDLAVSDVETLVFVQDGVLRNIPMAALHDGLEYLVEKYATALTPGLQLIEPKSLLSSRPKVLIAGLSEPQDGFSALVHVPSEIESVERQSKGRSLLNETFTQLRLQSTLDKEFFPVVHLATHGQFSSRLDETFLLTWEGRINANQLRGILQTNELQRGGVELLVLSACETAVGDEMAALGLAGIAMRSGTRSTIATLWQVNDQATTVLMRGFYQNLAQDFTTTAEALRQAKISILKQGEDNGNPYYWSPFILLGSWQ</sequence>
<dbReference type="SUPFAM" id="SSF48452">
    <property type="entry name" value="TPR-like"/>
    <property type="match status" value="2"/>
</dbReference>
<dbReference type="EMBL" id="PQWO01000003">
    <property type="protein sequence ID" value="PZD74078.1"/>
    <property type="molecule type" value="Genomic_DNA"/>
</dbReference>
<evidence type="ECO:0000313" key="2">
    <source>
        <dbReference type="EMBL" id="PZD74078.1"/>
    </source>
</evidence>
<dbReference type="OrthoDB" id="446317at2"/>
<evidence type="ECO:0000313" key="3">
    <source>
        <dbReference type="Proteomes" id="UP000248857"/>
    </source>
</evidence>
<dbReference type="SMART" id="SM00028">
    <property type="entry name" value="TPR"/>
    <property type="match status" value="5"/>
</dbReference>
<proteinExistence type="predicted"/>
<dbReference type="InterPro" id="IPR011990">
    <property type="entry name" value="TPR-like_helical_dom_sf"/>
</dbReference>
<dbReference type="Proteomes" id="UP000248857">
    <property type="component" value="Unassembled WGS sequence"/>
</dbReference>
<feature type="domain" description="CHAT" evidence="1">
    <location>
        <begin position="569"/>
        <end position="837"/>
    </location>
</feature>
<reference evidence="2 3" key="1">
    <citation type="journal article" date="2018" name="Sci. Rep.">
        <title>A novel species of the marine cyanobacterium Acaryochloris with a unique pigment content and lifestyle.</title>
        <authorList>
            <person name="Partensky F."/>
            <person name="Six C."/>
            <person name="Ratin M."/>
            <person name="Garczarek L."/>
            <person name="Vaulot D."/>
            <person name="Probert I."/>
            <person name="Calteau A."/>
            <person name="Gourvil P."/>
            <person name="Marie D."/>
            <person name="Grebert T."/>
            <person name="Bouchier C."/>
            <person name="Le Panse S."/>
            <person name="Gachenot M."/>
            <person name="Rodriguez F."/>
            <person name="Garrido J.L."/>
        </authorList>
    </citation>
    <scope>NUCLEOTIDE SEQUENCE [LARGE SCALE GENOMIC DNA]</scope>
    <source>
        <strain evidence="2 3">RCC1774</strain>
    </source>
</reference>
<dbReference type="AlphaFoldDB" id="A0A2W1JL32"/>
<accession>A0A2W1JL32</accession>
<comment type="caution">
    <text evidence="2">The sequence shown here is derived from an EMBL/GenBank/DDBJ whole genome shotgun (WGS) entry which is preliminary data.</text>
</comment>
<dbReference type="PANTHER" id="PTHR10098">
    <property type="entry name" value="RAPSYN-RELATED"/>
    <property type="match status" value="1"/>
</dbReference>
<dbReference type="InterPro" id="IPR019734">
    <property type="entry name" value="TPR_rpt"/>
</dbReference>
<organism evidence="2 3">
    <name type="scientific">Acaryochloris thomasi RCC1774</name>
    <dbReference type="NCBI Taxonomy" id="1764569"/>
    <lineage>
        <taxon>Bacteria</taxon>
        <taxon>Bacillati</taxon>
        <taxon>Cyanobacteriota</taxon>
        <taxon>Cyanophyceae</taxon>
        <taxon>Acaryochloridales</taxon>
        <taxon>Acaryochloridaceae</taxon>
        <taxon>Acaryochloris</taxon>
        <taxon>Acaryochloris thomasi</taxon>
    </lineage>
</organism>